<dbReference type="RefSeq" id="WP_344412732.1">
    <property type="nucleotide sequence ID" value="NZ_BAAANN010000002.1"/>
</dbReference>
<evidence type="ECO:0000313" key="3">
    <source>
        <dbReference type="Proteomes" id="UP001501116"/>
    </source>
</evidence>
<accession>A0ABN2Q0R3</accession>
<evidence type="ECO:0000313" key="2">
    <source>
        <dbReference type="EMBL" id="GAA1940189.1"/>
    </source>
</evidence>
<dbReference type="InterPro" id="IPR057899">
    <property type="entry name" value="Gp53"/>
</dbReference>
<sequence>MTERGAALLALMPIVQKAARITALEWPNVIDAEDAEQEIVLSLLADSYATTVAELDDAARLRVLVKIGGHVAARYRGDYETFSGNVLYSTKEVRRLLDGGALNERGSKFDAGRADVVAAFVSLPADYQNALRKRYVVRGGQTEARARKQLQRAVDALTELMNRAVRRTTREHDDGPGSRTAISNEEARRLSRQHS</sequence>
<proteinExistence type="predicted"/>
<dbReference type="Pfam" id="PF25684">
    <property type="entry name" value="Mycobacteriophage_Gp53"/>
    <property type="match status" value="1"/>
</dbReference>
<reference evidence="2 3" key="1">
    <citation type="journal article" date="2019" name="Int. J. Syst. Evol. Microbiol.">
        <title>The Global Catalogue of Microorganisms (GCM) 10K type strain sequencing project: providing services to taxonomists for standard genome sequencing and annotation.</title>
        <authorList>
            <consortium name="The Broad Institute Genomics Platform"/>
            <consortium name="The Broad Institute Genome Sequencing Center for Infectious Disease"/>
            <person name="Wu L."/>
            <person name="Ma J."/>
        </authorList>
    </citation>
    <scope>NUCLEOTIDE SEQUENCE [LARGE SCALE GENOMIC DNA]</scope>
    <source>
        <strain evidence="2 3">JCM 14545</strain>
    </source>
</reference>
<feature type="region of interest" description="Disordered" evidence="1">
    <location>
        <begin position="168"/>
        <end position="195"/>
    </location>
</feature>
<gene>
    <name evidence="2" type="ORF">GCM10009754_04160</name>
</gene>
<dbReference type="EMBL" id="BAAANN010000002">
    <property type="protein sequence ID" value="GAA1940189.1"/>
    <property type="molecule type" value="Genomic_DNA"/>
</dbReference>
<name>A0ABN2Q0R3_9PSEU</name>
<keyword evidence="3" id="KW-1185">Reference proteome</keyword>
<organism evidence="2 3">
    <name type="scientific">Amycolatopsis minnesotensis</name>
    <dbReference type="NCBI Taxonomy" id="337894"/>
    <lineage>
        <taxon>Bacteria</taxon>
        <taxon>Bacillati</taxon>
        <taxon>Actinomycetota</taxon>
        <taxon>Actinomycetes</taxon>
        <taxon>Pseudonocardiales</taxon>
        <taxon>Pseudonocardiaceae</taxon>
        <taxon>Amycolatopsis</taxon>
    </lineage>
</organism>
<dbReference type="Proteomes" id="UP001501116">
    <property type="component" value="Unassembled WGS sequence"/>
</dbReference>
<protein>
    <submittedName>
        <fullName evidence="2">Uncharacterized protein</fullName>
    </submittedName>
</protein>
<comment type="caution">
    <text evidence="2">The sequence shown here is derived from an EMBL/GenBank/DDBJ whole genome shotgun (WGS) entry which is preliminary data.</text>
</comment>
<evidence type="ECO:0000256" key="1">
    <source>
        <dbReference type="SAM" id="MobiDB-lite"/>
    </source>
</evidence>